<accession>A0A674JBA3</accession>
<organism evidence="1 2">
    <name type="scientific">Terrapene triunguis</name>
    <name type="common">Three-toed box turtle</name>
    <dbReference type="NCBI Taxonomy" id="2587831"/>
    <lineage>
        <taxon>Eukaryota</taxon>
        <taxon>Metazoa</taxon>
        <taxon>Chordata</taxon>
        <taxon>Craniata</taxon>
        <taxon>Vertebrata</taxon>
        <taxon>Euteleostomi</taxon>
        <taxon>Archelosauria</taxon>
        <taxon>Testudinata</taxon>
        <taxon>Testudines</taxon>
        <taxon>Cryptodira</taxon>
        <taxon>Durocryptodira</taxon>
        <taxon>Testudinoidea</taxon>
        <taxon>Emydidae</taxon>
        <taxon>Terrapene</taxon>
    </lineage>
</organism>
<dbReference type="InParanoid" id="A0A674JBA3"/>
<reference evidence="1" key="2">
    <citation type="submission" date="2025-09" db="UniProtKB">
        <authorList>
            <consortium name="Ensembl"/>
        </authorList>
    </citation>
    <scope>IDENTIFICATION</scope>
</reference>
<proteinExistence type="predicted"/>
<protein>
    <submittedName>
        <fullName evidence="1">Uncharacterized protein</fullName>
    </submittedName>
</protein>
<keyword evidence="2" id="KW-1185">Reference proteome</keyword>
<name>A0A674JBA3_9SAUR</name>
<evidence type="ECO:0000313" key="2">
    <source>
        <dbReference type="Proteomes" id="UP000472274"/>
    </source>
</evidence>
<dbReference type="AlphaFoldDB" id="A0A674JBA3"/>
<reference evidence="1" key="1">
    <citation type="submission" date="2025-08" db="UniProtKB">
        <authorList>
            <consortium name="Ensembl"/>
        </authorList>
    </citation>
    <scope>IDENTIFICATION</scope>
</reference>
<evidence type="ECO:0000313" key="1">
    <source>
        <dbReference type="Ensembl" id="ENSTMTP00000017162.1"/>
    </source>
</evidence>
<dbReference type="Proteomes" id="UP000472274">
    <property type="component" value="Unplaced"/>
</dbReference>
<sequence length="32" mass="3671">WGKETAPFLQAWIPKRFKKKTCTTYIESTGPG</sequence>
<dbReference type="Ensembl" id="ENSTMTT00000017774.1">
    <property type="protein sequence ID" value="ENSTMTP00000017162.1"/>
    <property type="gene ID" value="ENSTMTG00000012603.1"/>
</dbReference>